<reference evidence="9 10" key="1">
    <citation type="submission" date="2020-08" db="EMBL/GenBank/DDBJ databases">
        <title>Genomic Encyclopedia of Type Strains, Phase IV (KMG-IV): sequencing the most valuable type-strain genomes for metagenomic binning, comparative biology and taxonomic classification.</title>
        <authorList>
            <person name="Goeker M."/>
        </authorList>
    </citation>
    <scope>NUCLEOTIDE SEQUENCE [LARGE SCALE GENOMIC DNA]</scope>
    <source>
        <strain evidence="9 10">DSM 24661</strain>
    </source>
</reference>
<dbReference type="FunFam" id="3.40.50.300:FF:000901">
    <property type="entry name" value="Chromosome partition protein Smc"/>
    <property type="match status" value="1"/>
</dbReference>
<dbReference type="GO" id="GO:0005694">
    <property type="term" value="C:chromosome"/>
    <property type="evidence" value="ECO:0007669"/>
    <property type="project" value="InterPro"/>
</dbReference>
<dbReference type="InterPro" id="IPR036277">
    <property type="entry name" value="SMC_hinge_sf"/>
</dbReference>
<dbReference type="Pfam" id="PF06470">
    <property type="entry name" value="SMC_hinge"/>
    <property type="match status" value="1"/>
</dbReference>
<feature type="domain" description="SMC hinge" evidence="8">
    <location>
        <begin position="523"/>
        <end position="639"/>
    </location>
</feature>
<evidence type="ECO:0000256" key="7">
    <source>
        <dbReference type="HAMAP-Rule" id="MF_01894"/>
    </source>
</evidence>
<protein>
    <recommendedName>
        <fullName evidence="7">Chromosome partition protein Smc</fullName>
    </recommendedName>
</protein>
<dbReference type="GO" id="GO:0005737">
    <property type="term" value="C:cytoplasm"/>
    <property type="evidence" value="ECO:0007669"/>
    <property type="project" value="UniProtKB-SubCell"/>
</dbReference>
<keyword evidence="6 7" id="KW-0238">DNA-binding</keyword>
<evidence type="ECO:0000259" key="8">
    <source>
        <dbReference type="SMART" id="SM00968"/>
    </source>
</evidence>
<comment type="subunit">
    <text evidence="7">Homodimer.</text>
</comment>
<sequence>MLLKRLEAFGFKSFADRIEIEFDKGITSIVGPNGSGKSNVTDAIRWVLGEQNIRSLRGNKAEDIIFTGSSLRKPAGAAEVSLTFDNTDGKLPLEFQEITITRRLFRSGESEFYINKARCRLKDIYTLFADTGLGKDSISVISQNKVDDILNAKPENRRLLFEECAGITKYRDRKKEAMRKLESTKQNAIRINDIIGEIEKQLTPLQEEAKKTREFNELKAQYDKYKLSYILAIFEKFSAAEKDITEALQKLQQDNDNSDINIETLDSKISTSENNIALTEQNLNNVEQNNRKLTQEIERNRSKCTVLEERVKQNSHSLNSLKTNYEVSLQEKTAANENLQNLQQDITKLQQQKIADEKALEETNTAIGNLEKNIKQQENILTELKNQSVQKIQAVNDKERQIALIDHDITEKTRLLKQRQADGLQLATNIKELKLKITASQDALNTLIDQQKTAADQLIQDKQRHISLQEEHHLLQVNGNELNQNIDRVNERVKILNNMQKAYEGFGKGVKKVLTASEQLWHKDICGSIAELIKVESDYTTAIEIALGASMQNIVTTNDIAAKQAIAYLKKEKAGRVTFLPLTTVKAKNNRPQITINSQGFINFADRLVQTADKYQPIIQSLLGRTIVVDTIDNALLLAKQHNYTLRIVTLGGEILHAGGAISGGSIRREISFLNRENEIRELEIKNQQTISQLLRNKTQQGQILSSINKIEDNIDKANDLLQKNSLLTAQQKISLQHLQEKLTELDNSVKSLNYSSNNIQEEIIKLQTSQATAEEELLTLQAKNIHEQDNSAQITAKINEYTLQQKDLQKSLLQQTAQFAAVEQTLSGNKEKKDLLQNEYNRSSAALENNKLEQARLQITIDESLNELNELKISSQNLQQLNQTGREEYDNIYKLLMDKRVQHKEYLSQRKELTDKVNKLQENIHQLDLKATKITFELEQCEKQLQEQYNLSPQAAANFKEDLPEDLLAKNIKQMDMELKQIGDINPNAIKEYDALNERYQFMNTQIQDLKTARIDLEHIIEQMDVTMAKQFQEAFTTIQGYFNDIFMKLFGGGQAKLLLTDSDDVLNAGVDIMVQPPGKKNQNLALLSGGERTLTVIALLFAFLQYSPAPFSVLDEIDAPLDEANIGRFGIFLQDYALNTQFIIVTHRKKTMETADVMYGITIQEAGVSKVVSVKMEDTEENE</sequence>
<feature type="coiled-coil region" evidence="7">
    <location>
        <begin position="237"/>
        <end position="401"/>
    </location>
</feature>
<dbReference type="GO" id="GO:0006260">
    <property type="term" value="P:DNA replication"/>
    <property type="evidence" value="ECO:0007669"/>
    <property type="project" value="UniProtKB-UniRule"/>
</dbReference>
<comment type="function">
    <text evidence="7">Required for chromosome condensation and partitioning.</text>
</comment>
<evidence type="ECO:0000256" key="2">
    <source>
        <dbReference type="ARBA" id="ARBA00022490"/>
    </source>
</evidence>
<evidence type="ECO:0000256" key="3">
    <source>
        <dbReference type="ARBA" id="ARBA00022741"/>
    </source>
</evidence>
<feature type="coiled-coil region" evidence="7">
    <location>
        <begin position="736"/>
        <end position="777"/>
    </location>
</feature>
<dbReference type="SMART" id="SM00968">
    <property type="entry name" value="SMC_hinge"/>
    <property type="match status" value="1"/>
</dbReference>
<dbReference type="EMBL" id="JACHFH010000011">
    <property type="protein sequence ID" value="MBB5336002.1"/>
    <property type="molecule type" value="Genomic_DNA"/>
</dbReference>
<dbReference type="GO" id="GO:0007059">
    <property type="term" value="P:chromosome segregation"/>
    <property type="evidence" value="ECO:0007669"/>
    <property type="project" value="UniProtKB-UniRule"/>
</dbReference>
<dbReference type="NCBIfam" id="TIGR02168">
    <property type="entry name" value="SMC_prok_B"/>
    <property type="match status" value="1"/>
</dbReference>
<dbReference type="PANTHER" id="PTHR43977">
    <property type="entry name" value="STRUCTURAL MAINTENANCE OF CHROMOSOMES PROTEIN 3"/>
    <property type="match status" value="1"/>
</dbReference>
<dbReference type="Pfam" id="PF02463">
    <property type="entry name" value="SMC_N"/>
    <property type="match status" value="1"/>
</dbReference>
<comment type="similarity">
    <text evidence="7">Belongs to the SMC family.</text>
</comment>
<dbReference type="SUPFAM" id="SSF75553">
    <property type="entry name" value="Smc hinge domain"/>
    <property type="match status" value="1"/>
</dbReference>
<dbReference type="InterPro" id="IPR011890">
    <property type="entry name" value="SMC_prok"/>
</dbReference>
<dbReference type="Gene3D" id="1.20.1060.20">
    <property type="match status" value="1"/>
</dbReference>
<dbReference type="InterPro" id="IPR027417">
    <property type="entry name" value="P-loop_NTPase"/>
</dbReference>
<dbReference type="GO" id="GO:0005524">
    <property type="term" value="F:ATP binding"/>
    <property type="evidence" value="ECO:0007669"/>
    <property type="project" value="UniProtKB-UniRule"/>
</dbReference>
<dbReference type="PIRSF" id="PIRSF005719">
    <property type="entry name" value="SMC"/>
    <property type="match status" value="1"/>
</dbReference>
<evidence type="ECO:0000256" key="5">
    <source>
        <dbReference type="ARBA" id="ARBA00023054"/>
    </source>
</evidence>
<dbReference type="SUPFAM" id="SSF52540">
    <property type="entry name" value="P-loop containing nucleoside triphosphate hydrolases"/>
    <property type="match status" value="1"/>
</dbReference>
<keyword evidence="5 7" id="KW-0175">Coiled coil</keyword>
<dbReference type="Gene3D" id="3.40.50.300">
    <property type="entry name" value="P-loop containing nucleotide triphosphate hydrolases"/>
    <property type="match status" value="2"/>
</dbReference>
<dbReference type="InterPro" id="IPR024704">
    <property type="entry name" value="SMC"/>
</dbReference>
<dbReference type="GO" id="GO:0007062">
    <property type="term" value="P:sister chromatid cohesion"/>
    <property type="evidence" value="ECO:0007669"/>
    <property type="project" value="InterPro"/>
</dbReference>
<evidence type="ECO:0000256" key="4">
    <source>
        <dbReference type="ARBA" id="ARBA00022840"/>
    </source>
</evidence>
<keyword evidence="10" id="KW-1185">Reference proteome</keyword>
<proteinExistence type="inferred from homology"/>
<dbReference type="HAMAP" id="MF_01894">
    <property type="entry name" value="Smc_prok"/>
    <property type="match status" value="1"/>
</dbReference>
<comment type="subcellular location">
    <subcellularLocation>
        <location evidence="1 7">Cytoplasm</location>
    </subcellularLocation>
</comment>
<dbReference type="AlphaFoldDB" id="A0A840UP64"/>
<keyword evidence="2 7" id="KW-0963">Cytoplasm</keyword>
<comment type="caution">
    <text evidence="9">The sequence shown here is derived from an EMBL/GenBank/DDBJ whole genome shotgun (WGS) entry which is preliminary data.</text>
</comment>
<organism evidence="9 10">
    <name type="scientific">Pectinatus brassicae</name>
    <dbReference type="NCBI Taxonomy" id="862415"/>
    <lineage>
        <taxon>Bacteria</taxon>
        <taxon>Bacillati</taxon>
        <taxon>Bacillota</taxon>
        <taxon>Negativicutes</taxon>
        <taxon>Selenomonadales</taxon>
        <taxon>Selenomonadaceae</taxon>
        <taxon>Pectinatus</taxon>
    </lineage>
</organism>
<dbReference type="InterPro" id="IPR010935">
    <property type="entry name" value="SMC_hinge"/>
</dbReference>
<feature type="binding site" evidence="7">
    <location>
        <begin position="32"/>
        <end position="39"/>
    </location>
    <ligand>
        <name>ATP</name>
        <dbReference type="ChEBI" id="CHEBI:30616"/>
    </ligand>
</feature>
<keyword evidence="4 7" id="KW-0067">ATP-binding</keyword>
<dbReference type="GO" id="GO:0030261">
    <property type="term" value="P:chromosome condensation"/>
    <property type="evidence" value="ECO:0007669"/>
    <property type="project" value="InterPro"/>
</dbReference>
<dbReference type="GO" id="GO:0003677">
    <property type="term" value="F:DNA binding"/>
    <property type="evidence" value="ECO:0007669"/>
    <property type="project" value="UniProtKB-UniRule"/>
</dbReference>
<dbReference type="InterPro" id="IPR003395">
    <property type="entry name" value="RecF/RecN/SMC_N"/>
</dbReference>
<feature type="coiled-coil region" evidence="7">
    <location>
        <begin position="862"/>
        <end position="931"/>
    </location>
</feature>
<evidence type="ECO:0000313" key="10">
    <source>
        <dbReference type="Proteomes" id="UP000559117"/>
    </source>
</evidence>
<dbReference type="Proteomes" id="UP000559117">
    <property type="component" value="Unassembled WGS sequence"/>
</dbReference>
<dbReference type="Gene3D" id="3.30.70.1620">
    <property type="match status" value="1"/>
</dbReference>
<keyword evidence="3 7" id="KW-0547">Nucleotide-binding</keyword>
<accession>A0A840UP64</accession>
<comment type="domain">
    <text evidence="7">Contains large globular domains required for ATP hydrolysis at each terminus and a third globular domain forming a flexible hinge near the middle of the molecule. These domains are separated by coiled-coil structures.</text>
</comment>
<dbReference type="GO" id="GO:0016887">
    <property type="term" value="F:ATP hydrolysis activity"/>
    <property type="evidence" value="ECO:0007669"/>
    <property type="project" value="InterPro"/>
</dbReference>
<gene>
    <name evidence="7" type="primary">smc</name>
    <name evidence="9" type="ORF">HNR32_001146</name>
</gene>
<evidence type="ECO:0000256" key="1">
    <source>
        <dbReference type="ARBA" id="ARBA00004496"/>
    </source>
</evidence>
<name>A0A840UP64_9FIRM</name>
<evidence type="ECO:0000313" key="9">
    <source>
        <dbReference type="EMBL" id="MBB5336002.1"/>
    </source>
</evidence>
<dbReference type="FunFam" id="3.40.50.300:FF:000984">
    <property type="entry name" value="Chromosome partition protein Smc"/>
    <property type="match status" value="1"/>
</dbReference>
<evidence type="ECO:0000256" key="6">
    <source>
        <dbReference type="ARBA" id="ARBA00023125"/>
    </source>
</evidence>
<dbReference type="RefSeq" id="WP_183860535.1">
    <property type="nucleotide sequence ID" value="NZ_JACHFH010000011.1"/>
</dbReference>